<reference evidence="1" key="1">
    <citation type="submission" date="2018-05" db="EMBL/GenBank/DDBJ databases">
        <title>Draft genome of Mucuna pruriens seed.</title>
        <authorList>
            <person name="Nnadi N.E."/>
            <person name="Vos R."/>
            <person name="Hasami M.H."/>
            <person name="Devisetty U.K."/>
            <person name="Aguiy J.C."/>
        </authorList>
    </citation>
    <scope>NUCLEOTIDE SEQUENCE [LARGE SCALE GENOMIC DNA]</scope>
    <source>
        <strain evidence="1">JCA_2017</strain>
    </source>
</reference>
<comment type="caution">
    <text evidence="1">The sequence shown here is derived from an EMBL/GenBank/DDBJ whole genome shotgun (WGS) entry which is preliminary data.</text>
</comment>
<name>A0A371IAX9_MUCPR</name>
<dbReference type="AlphaFoldDB" id="A0A371IAX9"/>
<dbReference type="Proteomes" id="UP000257109">
    <property type="component" value="Unassembled WGS sequence"/>
</dbReference>
<protein>
    <submittedName>
        <fullName evidence="1">Uncharacterized protein</fullName>
    </submittedName>
</protein>
<sequence length="164" mass="19217">MYLLCLIVIDFLKLNLFKICMLRLILALRKRLDNMLIKLISERNKVWAHLRKERFPNLRKSELLPRGNGNQEPKLRINSFQEGELDEILKTLEEEPQARKERKESMESKVLQGLMTKGRIGRLQEEVLKEIGLLRVKNSMPKAQPSILYGLTLHPQAPQRLSLH</sequence>
<dbReference type="EMBL" id="QJKJ01000525">
    <property type="protein sequence ID" value="RDY12134.1"/>
    <property type="molecule type" value="Genomic_DNA"/>
</dbReference>
<gene>
    <name evidence="1" type="ORF">CR513_03106</name>
</gene>
<evidence type="ECO:0000313" key="1">
    <source>
        <dbReference type="EMBL" id="RDY12134.1"/>
    </source>
</evidence>
<keyword evidence="2" id="KW-1185">Reference proteome</keyword>
<organism evidence="1 2">
    <name type="scientific">Mucuna pruriens</name>
    <name type="common">Velvet bean</name>
    <name type="synonym">Dolichos pruriens</name>
    <dbReference type="NCBI Taxonomy" id="157652"/>
    <lineage>
        <taxon>Eukaryota</taxon>
        <taxon>Viridiplantae</taxon>
        <taxon>Streptophyta</taxon>
        <taxon>Embryophyta</taxon>
        <taxon>Tracheophyta</taxon>
        <taxon>Spermatophyta</taxon>
        <taxon>Magnoliopsida</taxon>
        <taxon>eudicotyledons</taxon>
        <taxon>Gunneridae</taxon>
        <taxon>Pentapetalae</taxon>
        <taxon>rosids</taxon>
        <taxon>fabids</taxon>
        <taxon>Fabales</taxon>
        <taxon>Fabaceae</taxon>
        <taxon>Papilionoideae</taxon>
        <taxon>50 kb inversion clade</taxon>
        <taxon>NPAAA clade</taxon>
        <taxon>indigoferoid/millettioid clade</taxon>
        <taxon>Phaseoleae</taxon>
        <taxon>Mucuna</taxon>
    </lineage>
</organism>
<evidence type="ECO:0000313" key="2">
    <source>
        <dbReference type="Proteomes" id="UP000257109"/>
    </source>
</evidence>
<accession>A0A371IAX9</accession>
<proteinExistence type="predicted"/>
<feature type="non-terminal residue" evidence="1">
    <location>
        <position position="1"/>
    </location>
</feature>